<accession>A0A9Q3UJB9</accession>
<evidence type="ECO:0000259" key="6">
    <source>
        <dbReference type="Pfam" id="PF13145"/>
    </source>
</evidence>
<reference evidence="7" key="1">
    <citation type="submission" date="2021-10" db="EMBL/GenBank/DDBJ databases">
        <title>The diversity and Nitrogen Metabolism of Culturable Nitrate-Utilizing Bacteria Within the Oxygen Minimum Zone of the Changjiang (Yangtze River)Estuary.</title>
        <authorList>
            <person name="Zhang D."/>
            <person name="Zheng J."/>
            <person name="Liu S."/>
            <person name="He W."/>
        </authorList>
    </citation>
    <scope>NUCLEOTIDE SEQUENCE</scope>
    <source>
        <strain evidence="7">FXH-223</strain>
    </source>
</reference>
<evidence type="ECO:0000256" key="4">
    <source>
        <dbReference type="ARBA" id="ARBA00023110"/>
    </source>
</evidence>
<protein>
    <recommendedName>
        <fullName evidence="3">peptidylprolyl isomerase</fullName>
        <ecNumber evidence="3">5.2.1.8</ecNumber>
    </recommendedName>
</protein>
<dbReference type="PANTHER" id="PTHR47245:SF2">
    <property type="entry name" value="PEPTIDYL-PROLYL CIS-TRANS ISOMERASE HP_0175-RELATED"/>
    <property type="match status" value="1"/>
</dbReference>
<dbReference type="RefSeq" id="WP_228233364.1">
    <property type="nucleotide sequence ID" value="NZ_JAJGNA010000004.1"/>
</dbReference>
<dbReference type="Proteomes" id="UP001108027">
    <property type="component" value="Unassembled WGS sequence"/>
</dbReference>
<dbReference type="EMBL" id="JAJGNA010000004">
    <property type="protein sequence ID" value="MCC4308037.1"/>
    <property type="molecule type" value="Genomic_DNA"/>
</dbReference>
<evidence type="ECO:0000313" key="8">
    <source>
        <dbReference type="Proteomes" id="UP001108027"/>
    </source>
</evidence>
<comment type="catalytic activity">
    <reaction evidence="1">
        <text>[protein]-peptidylproline (omega=180) = [protein]-peptidylproline (omega=0)</text>
        <dbReference type="Rhea" id="RHEA:16237"/>
        <dbReference type="Rhea" id="RHEA-COMP:10747"/>
        <dbReference type="Rhea" id="RHEA-COMP:10748"/>
        <dbReference type="ChEBI" id="CHEBI:83833"/>
        <dbReference type="ChEBI" id="CHEBI:83834"/>
        <dbReference type="EC" id="5.2.1.8"/>
    </reaction>
</comment>
<comment type="similarity">
    <text evidence="2">Belongs to the PpiC/parvulin rotamase family.</text>
</comment>
<keyword evidence="4" id="KW-0697">Rotamase</keyword>
<sequence length="434" mass="48442">MKRFCTALMAGAACLWAALAVAAPSASETVARVDGKPLSARVLSVFVATARVHEPDIDARRVLENLVDVHLMGEWFREVYAEDTPAPRVGYDRTALARRDLAALTRVAWRGGLAETLAAWEWSSPLRALSAPPRLDDPALAAILTPRPGLRLGFDAAQQAAAEQWVLARYRFPGAAPRTLTLARLYRAQNVALKTRFHNLDRAAMQGAVEDYVRRAFVLDWFERRAPLDDADRAWIRQLVLDRQDQRALLLALGLSDDPHDDNPLLAEVAAGIPAREIARYYQYHRDQFVRVEKVRAARLWLPTPALAEDARRRLAEGATLETLVAAYGERDGVRYQAPAWLARGRDQDAWLTGFAFAQTPGLTAPPIRAPGESDRWVVVRVDERVEGYQAADSESVRYQASRALARTRLRQHLETGLARRQNAAAVRFYSEAL</sequence>
<name>A0A9Q3UJB9_9GAMM</name>
<gene>
    <name evidence="7" type="ORF">LL252_05585</name>
</gene>
<evidence type="ECO:0000256" key="1">
    <source>
        <dbReference type="ARBA" id="ARBA00000971"/>
    </source>
</evidence>
<dbReference type="InterPro" id="IPR000297">
    <property type="entry name" value="PPIase_PpiC"/>
</dbReference>
<comment type="caution">
    <text evidence="7">The sequence shown here is derived from an EMBL/GenBank/DDBJ whole genome shotgun (WGS) entry which is preliminary data.</text>
</comment>
<organism evidence="7 8">
    <name type="scientific">Alloalcanivorax marinus</name>
    <dbReference type="NCBI Taxonomy" id="1177169"/>
    <lineage>
        <taxon>Bacteria</taxon>
        <taxon>Pseudomonadati</taxon>
        <taxon>Pseudomonadota</taxon>
        <taxon>Gammaproteobacteria</taxon>
        <taxon>Oceanospirillales</taxon>
        <taxon>Alcanivoracaceae</taxon>
        <taxon>Alloalcanivorax</taxon>
    </lineage>
</organism>
<keyword evidence="7" id="KW-0413">Isomerase</keyword>
<evidence type="ECO:0000256" key="3">
    <source>
        <dbReference type="ARBA" id="ARBA00013194"/>
    </source>
</evidence>
<evidence type="ECO:0000313" key="7">
    <source>
        <dbReference type="EMBL" id="MCC4308037.1"/>
    </source>
</evidence>
<dbReference type="EC" id="5.2.1.8" evidence="3"/>
<keyword evidence="8" id="KW-1185">Reference proteome</keyword>
<dbReference type="InterPro" id="IPR050245">
    <property type="entry name" value="PrsA_foldase"/>
</dbReference>
<proteinExistence type="inferred from homology"/>
<dbReference type="Pfam" id="PF13145">
    <property type="entry name" value="Rotamase_2"/>
    <property type="match status" value="1"/>
</dbReference>
<dbReference type="GO" id="GO:0003755">
    <property type="term" value="F:peptidyl-prolyl cis-trans isomerase activity"/>
    <property type="evidence" value="ECO:0007669"/>
    <property type="project" value="UniProtKB-KW"/>
</dbReference>
<evidence type="ECO:0000256" key="2">
    <source>
        <dbReference type="ARBA" id="ARBA00007656"/>
    </source>
</evidence>
<feature type="signal peptide" evidence="5">
    <location>
        <begin position="1"/>
        <end position="22"/>
    </location>
</feature>
<dbReference type="AlphaFoldDB" id="A0A9Q3UJB9"/>
<feature type="domain" description="PpiC" evidence="6">
    <location>
        <begin position="274"/>
        <end position="391"/>
    </location>
</feature>
<evidence type="ECO:0000256" key="5">
    <source>
        <dbReference type="SAM" id="SignalP"/>
    </source>
</evidence>
<feature type="chain" id="PRO_5040495265" description="peptidylprolyl isomerase" evidence="5">
    <location>
        <begin position="23"/>
        <end position="434"/>
    </location>
</feature>
<keyword evidence="5" id="KW-0732">Signal</keyword>
<dbReference type="PANTHER" id="PTHR47245">
    <property type="entry name" value="PEPTIDYLPROLYL ISOMERASE"/>
    <property type="match status" value="1"/>
</dbReference>